<dbReference type="Gene3D" id="2.60.40.10">
    <property type="entry name" value="Immunoglobulins"/>
    <property type="match status" value="1"/>
</dbReference>
<dbReference type="EMBL" id="JAGEUA010000004">
    <property type="protein sequence ID" value="KAL0985058.1"/>
    <property type="molecule type" value="Genomic_DNA"/>
</dbReference>
<dbReference type="Proteomes" id="UP001557470">
    <property type="component" value="Unassembled WGS sequence"/>
</dbReference>
<evidence type="ECO:0000313" key="5">
    <source>
        <dbReference type="Proteomes" id="UP001557470"/>
    </source>
</evidence>
<keyword evidence="3" id="KW-0732">Signal</keyword>
<evidence type="ECO:0000256" key="3">
    <source>
        <dbReference type="SAM" id="SignalP"/>
    </source>
</evidence>
<dbReference type="SUPFAM" id="SSF48726">
    <property type="entry name" value="Immunoglobulin"/>
    <property type="match status" value="1"/>
</dbReference>
<feature type="signal peptide" evidence="3">
    <location>
        <begin position="1"/>
        <end position="19"/>
    </location>
</feature>
<name>A0ABD0XJX0_UMBPY</name>
<dbReference type="AlphaFoldDB" id="A0ABD0XJX0"/>
<proteinExistence type="predicted"/>
<evidence type="ECO:0000313" key="4">
    <source>
        <dbReference type="EMBL" id="KAL0985058.1"/>
    </source>
</evidence>
<sequence>MKKMEALTILLLCVWTVGASDSSSLTEVTPEADRPSQREPLDSNPSLKCCHRAKGLDVDNAWIARIPMTLNLNKAVNMSTVKHVVTELDNNTREEGVVCYKLNFKLVQLNDSGLYQCRLTHKSLSSPVFTHGTYLQVYRPFRSTLGISEHSKNNLLVAEGVLLMLGVFLPGAMMICKSKKGNEMRKRKMRQEEENIYEGLNLEECSSAYDQVQRSLVQGPYQDVGNVMIEEGDIQLEKP</sequence>
<accession>A0ABD0XJX0</accession>
<protein>
    <recommendedName>
        <fullName evidence="6">B-cell antigen receptor complex-associated protein alpha chain</fullName>
    </recommendedName>
</protein>
<organism evidence="4 5">
    <name type="scientific">Umbra pygmaea</name>
    <name type="common">Eastern mudminnow</name>
    <dbReference type="NCBI Taxonomy" id="75934"/>
    <lineage>
        <taxon>Eukaryota</taxon>
        <taxon>Metazoa</taxon>
        <taxon>Chordata</taxon>
        <taxon>Craniata</taxon>
        <taxon>Vertebrata</taxon>
        <taxon>Euteleostomi</taxon>
        <taxon>Actinopterygii</taxon>
        <taxon>Neopterygii</taxon>
        <taxon>Teleostei</taxon>
        <taxon>Protacanthopterygii</taxon>
        <taxon>Esociformes</taxon>
        <taxon>Umbridae</taxon>
        <taxon>Umbra</taxon>
    </lineage>
</organism>
<dbReference type="InterPro" id="IPR013783">
    <property type="entry name" value="Ig-like_fold"/>
</dbReference>
<feature type="chain" id="PRO_5044884665" description="B-cell antigen receptor complex-associated protein alpha chain" evidence="3">
    <location>
        <begin position="20"/>
        <end position="239"/>
    </location>
</feature>
<reference evidence="4 5" key="1">
    <citation type="submission" date="2024-06" db="EMBL/GenBank/DDBJ databases">
        <authorList>
            <person name="Pan Q."/>
            <person name="Wen M."/>
            <person name="Jouanno E."/>
            <person name="Zahm M."/>
            <person name="Klopp C."/>
            <person name="Cabau C."/>
            <person name="Louis A."/>
            <person name="Berthelot C."/>
            <person name="Parey E."/>
            <person name="Roest Crollius H."/>
            <person name="Montfort J."/>
            <person name="Robinson-Rechavi M."/>
            <person name="Bouchez O."/>
            <person name="Lampietro C."/>
            <person name="Lopez Roques C."/>
            <person name="Donnadieu C."/>
            <person name="Postlethwait J."/>
            <person name="Bobe J."/>
            <person name="Verreycken H."/>
            <person name="Guiguen Y."/>
        </authorList>
    </citation>
    <scope>NUCLEOTIDE SEQUENCE [LARGE SCALE GENOMIC DNA]</scope>
    <source>
        <strain evidence="4">Up_M1</strain>
        <tissue evidence="4">Testis</tissue>
    </source>
</reference>
<keyword evidence="5" id="KW-1185">Reference proteome</keyword>
<evidence type="ECO:0008006" key="6">
    <source>
        <dbReference type="Google" id="ProtNLM"/>
    </source>
</evidence>
<dbReference type="PANTHER" id="PTHR14334:SF1">
    <property type="entry name" value="B-CELL ANTIGEN RECEPTOR COMPLEX-ASSOCIATED PROTEIN ALPHA CHAIN"/>
    <property type="match status" value="1"/>
</dbReference>
<comment type="caution">
    <text evidence="4">The sequence shown here is derived from an EMBL/GenBank/DDBJ whole genome shotgun (WGS) entry which is preliminary data.</text>
</comment>
<keyword evidence="1" id="KW-0393">Immunoglobulin domain</keyword>
<evidence type="ECO:0000256" key="1">
    <source>
        <dbReference type="ARBA" id="ARBA00023319"/>
    </source>
</evidence>
<evidence type="ECO:0000256" key="2">
    <source>
        <dbReference type="SAM" id="MobiDB-lite"/>
    </source>
</evidence>
<dbReference type="PANTHER" id="PTHR14334">
    <property type="entry name" value="B-CELL ANTIGEN RECEPTOR COMPLEX-ASSOCIATED PROTEIN"/>
    <property type="match status" value="1"/>
</dbReference>
<feature type="region of interest" description="Disordered" evidence="2">
    <location>
        <begin position="25"/>
        <end position="46"/>
    </location>
</feature>
<dbReference type="InterPro" id="IPR036179">
    <property type="entry name" value="Ig-like_dom_sf"/>
</dbReference>
<feature type="compositionally biased region" description="Basic and acidic residues" evidence="2">
    <location>
        <begin position="31"/>
        <end position="41"/>
    </location>
</feature>
<gene>
    <name evidence="4" type="ORF">UPYG_G00152360</name>
</gene>